<reference evidence="8 9" key="1">
    <citation type="journal article" date="2016" name="Int. J. Syst. Evol. Microbiol.">
        <title>Panacibacter ginsenosidivorans gen. nov., sp. nov., with ginsenoside converting activity isolated from soil of a ginseng field.</title>
        <authorList>
            <person name="Siddiqi M.Z."/>
            <person name="Muhammad Shafi S."/>
            <person name="Choi K.D."/>
            <person name="Im W.T."/>
        </authorList>
    </citation>
    <scope>NUCLEOTIDE SEQUENCE [LARGE SCALE GENOMIC DNA]</scope>
    <source>
        <strain evidence="8 9">Gsoil1550</strain>
    </source>
</reference>
<dbReference type="PRINTS" id="PR01021">
    <property type="entry name" value="OMPADOMAIN"/>
</dbReference>
<evidence type="ECO:0000256" key="4">
    <source>
        <dbReference type="ARBA" id="ARBA00023237"/>
    </source>
</evidence>
<dbReference type="InterPro" id="IPR028974">
    <property type="entry name" value="TSP_type-3_rpt"/>
</dbReference>
<evidence type="ECO:0000256" key="2">
    <source>
        <dbReference type="ARBA" id="ARBA00022729"/>
    </source>
</evidence>
<dbReference type="OrthoDB" id="1522982at2"/>
<dbReference type="InterPro" id="IPR006665">
    <property type="entry name" value="OmpA-like"/>
</dbReference>
<dbReference type="InterPro" id="IPR003367">
    <property type="entry name" value="Thrombospondin_3-like_rpt"/>
</dbReference>
<dbReference type="GO" id="GO:0009279">
    <property type="term" value="C:cell outer membrane"/>
    <property type="evidence" value="ECO:0007669"/>
    <property type="project" value="UniProtKB-SubCell"/>
</dbReference>
<dbReference type="InterPro" id="IPR050330">
    <property type="entry name" value="Bact_OuterMem_StrucFunc"/>
</dbReference>
<evidence type="ECO:0000256" key="5">
    <source>
        <dbReference type="PROSITE-ProRule" id="PRU00473"/>
    </source>
</evidence>
<accession>A0A5B8V4R7</accession>
<dbReference type="Pfam" id="PF00691">
    <property type="entry name" value="OmpA"/>
    <property type="match status" value="1"/>
</dbReference>
<keyword evidence="3 5" id="KW-0472">Membrane</keyword>
<dbReference type="KEGG" id="pgin:FRZ67_02280"/>
<comment type="subcellular location">
    <subcellularLocation>
        <location evidence="1">Cell outer membrane</location>
    </subcellularLocation>
</comment>
<keyword evidence="4" id="KW-0998">Cell outer membrane</keyword>
<dbReference type="SUPFAM" id="SSF103088">
    <property type="entry name" value="OmpA-like"/>
    <property type="match status" value="1"/>
</dbReference>
<evidence type="ECO:0000313" key="9">
    <source>
        <dbReference type="Proteomes" id="UP000321533"/>
    </source>
</evidence>
<dbReference type="GO" id="GO:0007155">
    <property type="term" value="P:cell adhesion"/>
    <property type="evidence" value="ECO:0007669"/>
    <property type="project" value="InterPro"/>
</dbReference>
<dbReference type="CDD" id="cd07185">
    <property type="entry name" value="OmpA_C-like"/>
    <property type="match status" value="1"/>
</dbReference>
<dbReference type="Gene3D" id="4.10.1080.10">
    <property type="entry name" value="TSP type-3 repeat"/>
    <property type="match status" value="1"/>
</dbReference>
<dbReference type="RefSeq" id="WP_147187989.1">
    <property type="nucleotide sequence ID" value="NZ_CP042435.1"/>
</dbReference>
<keyword evidence="2 6" id="KW-0732">Signal</keyword>
<dbReference type="AlphaFoldDB" id="A0A5B8V4R7"/>
<feature type="domain" description="OmpA-like" evidence="7">
    <location>
        <begin position="319"/>
        <end position="434"/>
    </location>
</feature>
<organism evidence="8 9">
    <name type="scientific">Panacibacter ginsenosidivorans</name>
    <dbReference type="NCBI Taxonomy" id="1813871"/>
    <lineage>
        <taxon>Bacteria</taxon>
        <taxon>Pseudomonadati</taxon>
        <taxon>Bacteroidota</taxon>
        <taxon>Chitinophagia</taxon>
        <taxon>Chitinophagales</taxon>
        <taxon>Chitinophagaceae</taxon>
        <taxon>Panacibacter</taxon>
    </lineage>
</organism>
<dbReference type="GO" id="GO:0005509">
    <property type="term" value="F:calcium ion binding"/>
    <property type="evidence" value="ECO:0007669"/>
    <property type="project" value="InterPro"/>
</dbReference>
<sequence length="434" mass="46493">MRKKLTLPLCSCLLLATGVFAQVEKKPSSLGFSIGFADFIAVQDIKNTSISDAQIGGFSKMNSSFVAQYWKGLTKNLDVSVAYTGSFINRLPSTFPHKPVDYFHALGAAVNLKMFQEKAPVNPFLTAGVEGYNYKDNWGVQSPLGLGLQLNPFRGNANFLLQAQYKLSYSDKNVNHLFYSFGVLAPLTEPKAKPVVVAAPPPPADTDMDGVIDADDKCPTVAGLAKYNGCPIPDTDKDGINDEADKCPNVAGLAKYNGCPIPDTDKDGVNDEEDKCPTVAGFPRYNGCPIPDTDGDGVNDENDRCPTEAGPADNNGCPRLEQFNFNAKNVQFATGKATLTKGATTELDKLVTILNAHPTLKLSIDGYTDNTGKQATNLTLSQKRADAVKAYLAKKGISADILTATGHGIDNPVADNKTAAGRALNRRVEFSVVQ</sequence>
<dbReference type="Proteomes" id="UP000321533">
    <property type="component" value="Chromosome"/>
</dbReference>
<keyword evidence="9" id="KW-1185">Reference proteome</keyword>
<dbReference type="Pfam" id="PF02412">
    <property type="entry name" value="TSP_3"/>
    <property type="match status" value="4"/>
</dbReference>
<proteinExistence type="predicted"/>
<dbReference type="EMBL" id="CP042435">
    <property type="protein sequence ID" value="QEC66189.1"/>
    <property type="molecule type" value="Genomic_DNA"/>
</dbReference>
<feature type="chain" id="PRO_5022749674" evidence="6">
    <location>
        <begin position="22"/>
        <end position="434"/>
    </location>
</feature>
<dbReference type="SUPFAM" id="SSF103647">
    <property type="entry name" value="TSP type-3 repeat"/>
    <property type="match status" value="1"/>
</dbReference>
<dbReference type="Gene3D" id="3.30.1330.60">
    <property type="entry name" value="OmpA-like domain"/>
    <property type="match status" value="1"/>
</dbReference>
<evidence type="ECO:0000313" key="8">
    <source>
        <dbReference type="EMBL" id="QEC66189.1"/>
    </source>
</evidence>
<name>A0A5B8V4R7_9BACT</name>
<dbReference type="PANTHER" id="PTHR30329:SF21">
    <property type="entry name" value="LIPOPROTEIN YIAD-RELATED"/>
    <property type="match status" value="1"/>
</dbReference>
<protein>
    <submittedName>
        <fullName evidence="8">OmpA family protein</fullName>
    </submittedName>
</protein>
<gene>
    <name evidence="8" type="ORF">FRZ67_02280</name>
</gene>
<dbReference type="InterPro" id="IPR036737">
    <property type="entry name" value="OmpA-like_sf"/>
</dbReference>
<dbReference type="PANTHER" id="PTHR30329">
    <property type="entry name" value="STATOR ELEMENT OF FLAGELLAR MOTOR COMPLEX"/>
    <property type="match status" value="1"/>
</dbReference>
<dbReference type="InterPro" id="IPR006664">
    <property type="entry name" value="OMP_bac"/>
</dbReference>
<feature type="signal peptide" evidence="6">
    <location>
        <begin position="1"/>
        <end position="21"/>
    </location>
</feature>
<evidence type="ECO:0000256" key="3">
    <source>
        <dbReference type="ARBA" id="ARBA00023136"/>
    </source>
</evidence>
<evidence type="ECO:0000256" key="1">
    <source>
        <dbReference type="ARBA" id="ARBA00004442"/>
    </source>
</evidence>
<dbReference type="PROSITE" id="PS51123">
    <property type="entry name" value="OMPA_2"/>
    <property type="match status" value="1"/>
</dbReference>
<evidence type="ECO:0000259" key="7">
    <source>
        <dbReference type="PROSITE" id="PS51123"/>
    </source>
</evidence>
<evidence type="ECO:0000256" key="6">
    <source>
        <dbReference type="SAM" id="SignalP"/>
    </source>
</evidence>